<comment type="caution">
    <text evidence="1">The sequence shown here is derived from an EMBL/GenBank/DDBJ whole genome shotgun (WGS) entry which is preliminary data.</text>
</comment>
<dbReference type="EMBL" id="JBHSWU010000007">
    <property type="protein sequence ID" value="MFC6723196.1"/>
    <property type="molecule type" value="Genomic_DNA"/>
</dbReference>
<protein>
    <submittedName>
        <fullName evidence="1">Uncharacterized protein</fullName>
    </submittedName>
</protein>
<name>A0ABD5RVF2_9EURY</name>
<evidence type="ECO:0000313" key="1">
    <source>
        <dbReference type="EMBL" id="MFC6723196.1"/>
    </source>
</evidence>
<evidence type="ECO:0000313" key="2">
    <source>
        <dbReference type="Proteomes" id="UP001596328"/>
    </source>
</evidence>
<organism evidence="1 2">
    <name type="scientific">Halobium palmae</name>
    <dbReference type="NCBI Taxonomy" id="1776492"/>
    <lineage>
        <taxon>Archaea</taxon>
        <taxon>Methanobacteriati</taxon>
        <taxon>Methanobacteriota</taxon>
        <taxon>Stenosarchaea group</taxon>
        <taxon>Halobacteria</taxon>
        <taxon>Halobacteriales</taxon>
        <taxon>Haloferacaceae</taxon>
        <taxon>Halobium</taxon>
    </lineage>
</organism>
<gene>
    <name evidence="1" type="ORF">ACFQE1_02065</name>
</gene>
<dbReference type="AlphaFoldDB" id="A0ABD5RVF2"/>
<accession>A0ABD5RVF2</accession>
<reference evidence="1 2" key="1">
    <citation type="journal article" date="2019" name="Int. J. Syst. Evol. Microbiol.">
        <title>The Global Catalogue of Microorganisms (GCM) 10K type strain sequencing project: providing services to taxonomists for standard genome sequencing and annotation.</title>
        <authorList>
            <consortium name="The Broad Institute Genomics Platform"/>
            <consortium name="The Broad Institute Genome Sequencing Center for Infectious Disease"/>
            <person name="Wu L."/>
            <person name="Ma J."/>
        </authorList>
    </citation>
    <scope>NUCLEOTIDE SEQUENCE [LARGE SCALE GENOMIC DNA]</scope>
    <source>
        <strain evidence="1 2">NBRC 111368</strain>
    </source>
</reference>
<sequence>MYHDFDFGDDSDDWTVMGPEQGVIVDRASFFVASSFWRHVDEASLIHVDEQGDDAHATVWKRGDGDER</sequence>
<dbReference type="Proteomes" id="UP001596328">
    <property type="component" value="Unassembled WGS sequence"/>
</dbReference>
<proteinExistence type="predicted"/>
<keyword evidence="2" id="KW-1185">Reference proteome</keyword>